<evidence type="ECO:0000313" key="1">
    <source>
        <dbReference type="EMBL" id="KXJ92254.1"/>
    </source>
</evidence>
<dbReference type="InParanoid" id="A0A136J555"/>
<name>A0A136J555_9PEZI</name>
<dbReference type="AlphaFoldDB" id="A0A136J555"/>
<reference evidence="2" key="1">
    <citation type="submission" date="2016-02" db="EMBL/GenBank/DDBJ databases">
        <title>Draft genome sequence of Microdochium bolleyi, a fungal endophyte of beachgrass.</title>
        <authorList>
            <consortium name="DOE Joint Genome Institute"/>
            <person name="David A.S."/>
            <person name="May G."/>
            <person name="Haridas S."/>
            <person name="Lim J."/>
            <person name="Wang M."/>
            <person name="Labutti K."/>
            <person name="Lipzen A."/>
            <person name="Barry K."/>
            <person name="Grigoriev I.V."/>
        </authorList>
    </citation>
    <scope>NUCLEOTIDE SEQUENCE [LARGE SCALE GENOMIC DNA]</scope>
    <source>
        <strain evidence="2">J235TASD1</strain>
    </source>
</reference>
<gene>
    <name evidence="1" type="ORF">Micbo1qcDRAFT_204254</name>
</gene>
<protein>
    <submittedName>
        <fullName evidence="1">Uncharacterized protein</fullName>
    </submittedName>
</protein>
<proteinExistence type="predicted"/>
<keyword evidence="2" id="KW-1185">Reference proteome</keyword>
<accession>A0A136J555</accession>
<organism evidence="1 2">
    <name type="scientific">Microdochium bolleyi</name>
    <dbReference type="NCBI Taxonomy" id="196109"/>
    <lineage>
        <taxon>Eukaryota</taxon>
        <taxon>Fungi</taxon>
        <taxon>Dikarya</taxon>
        <taxon>Ascomycota</taxon>
        <taxon>Pezizomycotina</taxon>
        <taxon>Sordariomycetes</taxon>
        <taxon>Xylariomycetidae</taxon>
        <taxon>Xylariales</taxon>
        <taxon>Microdochiaceae</taxon>
        <taxon>Microdochium</taxon>
    </lineage>
</organism>
<dbReference type="Proteomes" id="UP000070501">
    <property type="component" value="Unassembled WGS sequence"/>
</dbReference>
<evidence type="ECO:0000313" key="2">
    <source>
        <dbReference type="Proteomes" id="UP000070501"/>
    </source>
</evidence>
<sequence length="147" mass="15604">MPRLAWAAAHLQAPPSLKSLPDDVARLHRLILGLVGSLPALPALPVCQTPRLPLLPPPVLPAFSSTHTVRGSGTLSLFPHPPPLLQTLPQQRHPYTHHTHHHTLPTTTPTTLLLPLPPTRSTLSASTPSSLDLARVLPFAAASSPPG</sequence>
<dbReference type="EMBL" id="KQ964249">
    <property type="protein sequence ID" value="KXJ92254.1"/>
    <property type="molecule type" value="Genomic_DNA"/>
</dbReference>